<sequence>MIDKCNEIKTYVIYQFDIYEKSIYLSCEGLLFLLLNDINYHSYIKTIMAVRNIWQGCELNDQTF</sequence>
<name>A0A811AR98_ECOLX</name>
<geneLocation type="plasmid" evidence="1">
    <name>pP63</name>
</geneLocation>
<protein>
    <submittedName>
        <fullName evidence="1">Uncharacterized protein</fullName>
    </submittedName>
</protein>
<dbReference type="AlphaFoldDB" id="A0A811AR98"/>
<organism evidence="1">
    <name type="scientific">Escherichia coli</name>
    <dbReference type="NCBI Taxonomy" id="562"/>
    <lineage>
        <taxon>Bacteria</taxon>
        <taxon>Pseudomonadati</taxon>
        <taxon>Pseudomonadota</taxon>
        <taxon>Gammaproteobacteria</taxon>
        <taxon>Enterobacterales</taxon>
        <taxon>Enterobacteriaceae</taxon>
        <taxon>Escherichia</taxon>
    </lineage>
</organism>
<evidence type="ECO:0000313" key="1">
    <source>
        <dbReference type="EMBL" id="BCT74022.1"/>
    </source>
</evidence>
<accession>A0A811AR98</accession>
<reference evidence="1" key="1">
    <citation type="submission" date="2021-03" db="EMBL/GenBank/DDBJ databases">
        <title>Whole genome sequence of tetracycline resistant Escherichia coli.</title>
        <authorList>
            <person name="Usui M."/>
            <person name="Fukuda A."/>
        </authorList>
    </citation>
    <scope>NUCLEOTIDE SEQUENCE</scope>
    <source>
        <strain evidence="1">P63</strain>
        <plasmid evidence="1">pP63</plasmid>
    </source>
</reference>
<dbReference type="EMBL" id="LC620535">
    <property type="protein sequence ID" value="BCT74022.1"/>
    <property type="molecule type" value="Genomic_DNA"/>
</dbReference>
<keyword evidence="1" id="KW-0614">Plasmid</keyword>
<proteinExistence type="predicted"/>